<sequence>MRQSILYTCLAGLSAGLASCGSTSFLTMMPAQANGPSVNGHPTSLSYHPDSVEVKLGFVRYEPATLVFEVEIGNDSSQPVWVTPETFFYAPVDTGAAVVPTTATARVTALDPELRLKQLAARLEEETTKSEKVSWLEILTMVSNVAEDVSSIKKKETEEQIAEREERHQSSSAYFDYQREQHAQQADTLYTQHLNMQTVGLRKTLLSPGKFVRGLVYFPRTDAARRLRVVVFFNERPVSFDFTQQVSSPTSKSTARVTSTQQ</sequence>
<dbReference type="RefSeq" id="WP_243796099.1">
    <property type="nucleotide sequence ID" value="NZ_CP094669.1"/>
</dbReference>
<evidence type="ECO:0000313" key="3">
    <source>
        <dbReference type="Proteomes" id="UP000831113"/>
    </source>
</evidence>
<feature type="chain" id="PRO_5046800167" description="DUF4369 domain-containing protein" evidence="1">
    <location>
        <begin position="34"/>
        <end position="262"/>
    </location>
</feature>
<dbReference type="PROSITE" id="PS51257">
    <property type="entry name" value="PROKAR_LIPOPROTEIN"/>
    <property type="match status" value="1"/>
</dbReference>
<evidence type="ECO:0000313" key="2">
    <source>
        <dbReference type="EMBL" id="UOG73516.1"/>
    </source>
</evidence>
<evidence type="ECO:0008006" key="4">
    <source>
        <dbReference type="Google" id="ProtNLM"/>
    </source>
</evidence>
<evidence type="ECO:0000256" key="1">
    <source>
        <dbReference type="SAM" id="SignalP"/>
    </source>
</evidence>
<keyword evidence="3" id="KW-1185">Reference proteome</keyword>
<protein>
    <recommendedName>
        <fullName evidence="4">DUF4369 domain-containing protein</fullName>
    </recommendedName>
</protein>
<dbReference type="EMBL" id="CP094669">
    <property type="protein sequence ID" value="UOG73516.1"/>
    <property type="molecule type" value="Genomic_DNA"/>
</dbReference>
<gene>
    <name evidence="2" type="ORF">MTX78_15445</name>
</gene>
<dbReference type="Proteomes" id="UP000831113">
    <property type="component" value="Chromosome"/>
</dbReference>
<accession>A0ABY4CTS6</accession>
<name>A0ABY4CTS6_9BACT</name>
<keyword evidence="1" id="KW-0732">Signal</keyword>
<feature type="signal peptide" evidence="1">
    <location>
        <begin position="1"/>
        <end position="33"/>
    </location>
</feature>
<proteinExistence type="predicted"/>
<organism evidence="2 3">
    <name type="scientific">Hymenobacter tibetensis</name>
    <dbReference type="NCBI Taxonomy" id="497967"/>
    <lineage>
        <taxon>Bacteria</taxon>
        <taxon>Pseudomonadati</taxon>
        <taxon>Bacteroidota</taxon>
        <taxon>Cytophagia</taxon>
        <taxon>Cytophagales</taxon>
        <taxon>Hymenobacteraceae</taxon>
        <taxon>Hymenobacter</taxon>
    </lineage>
</organism>
<reference evidence="2 3" key="1">
    <citation type="submission" date="2022-03" db="EMBL/GenBank/DDBJ databases">
        <title>Hymenobactersp. isolated from the air.</title>
        <authorList>
            <person name="Won M."/>
            <person name="Kwon S.-W."/>
        </authorList>
    </citation>
    <scope>NUCLEOTIDE SEQUENCE [LARGE SCALE GENOMIC DNA]</scope>
    <source>
        <strain evidence="2 3">KACC 21982</strain>
    </source>
</reference>